<evidence type="ECO:0000313" key="6">
    <source>
        <dbReference type="Proteomes" id="UP000034849"/>
    </source>
</evidence>
<dbReference type="PANTHER" id="PTHR42788">
    <property type="entry name" value="TAURINE IMPORT ATP-BINDING PROTEIN-RELATED"/>
    <property type="match status" value="1"/>
</dbReference>
<dbReference type="InterPro" id="IPR050166">
    <property type="entry name" value="ABC_transporter_ATP-bind"/>
</dbReference>
<keyword evidence="2" id="KW-0547">Nucleotide-binding</keyword>
<keyword evidence="3" id="KW-0067">ATP-binding</keyword>
<protein>
    <submittedName>
        <fullName evidence="5">ABC-type nitrate/sulfonate/bicarbonate transport system, ATPase component</fullName>
    </submittedName>
</protein>
<reference evidence="5 6" key="1">
    <citation type="journal article" date="2015" name="Nature">
        <title>rRNA introns, odd ribosomes, and small enigmatic genomes across a large radiation of phyla.</title>
        <authorList>
            <person name="Brown C.T."/>
            <person name="Hug L.A."/>
            <person name="Thomas B.C."/>
            <person name="Sharon I."/>
            <person name="Castelle C.J."/>
            <person name="Singh A."/>
            <person name="Wilkins M.J."/>
            <person name="Williams K.H."/>
            <person name="Banfield J.F."/>
        </authorList>
    </citation>
    <scope>NUCLEOTIDE SEQUENCE [LARGE SCALE GENOMIC DNA]</scope>
</reference>
<evidence type="ECO:0000313" key="5">
    <source>
        <dbReference type="EMBL" id="KKQ27583.1"/>
    </source>
</evidence>
<accession>A0A0G0G935</accession>
<name>A0A0G0G935_9BACT</name>
<dbReference type="PROSITE" id="PS00211">
    <property type="entry name" value="ABC_TRANSPORTER_1"/>
    <property type="match status" value="1"/>
</dbReference>
<evidence type="ECO:0000256" key="2">
    <source>
        <dbReference type="ARBA" id="ARBA00022741"/>
    </source>
</evidence>
<dbReference type="InterPro" id="IPR003593">
    <property type="entry name" value="AAA+_ATPase"/>
</dbReference>
<dbReference type="PANTHER" id="PTHR42788:SF13">
    <property type="entry name" value="ALIPHATIC SULFONATES IMPORT ATP-BINDING PROTEIN SSUB"/>
    <property type="match status" value="1"/>
</dbReference>
<organism evidence="5 6">
    <name type="scientific">Candidatus Magasanikbacteria bacterium GW2011_GWC2_37_14</name>
    <dbReference type="NCBI Taxonomy" id="1619046"/>
    <lineage>
        <taxon>Bacteria</taxon>
        <taxon>Candidatus Magasanikiibacteriota</taxon>
    </lineage>
</organism>
<dbReference type="GO" id="GO:0016887">
    <property type="term" value="F:ATP hydrolysis activity"/>
    <property type="evidence" value="ECO:0007669"/>
    <property type="project" value="InterPro"/>
</dbReference>
<dbReference type="SMART" id="SM00382">
    <property type="entry name" value="AAA"/>
    <property type="match status" value="1"/>
</dbReference>
<dbReference type="SUPFAM" id="SSF52540">
    <property type="entry name" value="P-loop containing nucleoside triphosphate hydrolases"/>
    <property type="match status" value="1"/>
</dbReference>
<dbReference type="InterPro" id="IPR027417">
    <property type="entry name" value="P-loop_NTPase"/>
</dbReference>
<dbReference type="AlphaFoldDB" id="A0A0G0G935"/>
<dbReference type="EMBL" id="LBSX01000008">
    <property type="protein sequence ID" value="KKQ27583.1"/>
    <property type="molecule type" value="Genomic_DNA"/>
</dbReference>
<evidence type="ECO:0000256" key="3">
    <source>
        <dbReference type="ARBA" id="ARBA00022840"/>
    </source>
</evidence>
<dbReference type="PROSITE" id="PS50893">
    <property type="entry name" value="ABC_TRANSPORTER_2"/>
    <property type="match status" value="1"/>
</dbReference>
<dbReference type="Pfam" id="PF00005">
    <property type="entry name" value="ABC_tran"/>
    <property type="match status" value="1"/>
</dbReference>
<proteinExistence type="predicted"/>
<evidence type="ECO:0000256" key="1">
    <source>
        <dbReference type="ARBA" id="ARBA00022448"/>
    </source>
</evidence>
<dbReference type="STRING" id="1619046.US42_C0008G0096"/>
<gene>
    <name evidence="5" type="ORF">US42_C0008G0096</name>
</gene>
<feature type="domain" description="ABC transporter" evidence="4">
    <location>
        <begin position="4"/>
        <end position="236"/>
    </location>
</feature>
<dbReference type="InterPro" id="IPR017871">
    <property type="entry name" value="ABC_transporter-like_CS"/>
</dbReference>
<dbReference type="Proteomes" id="UP000034849">
    <property type="component" value="Unassembled WGS sequence"/>
</dbReference>
<dbReference type="InterPro" id="IPR003439">
    <property type="entry name" value="ABC_transporter-like_ATP-bd"/>
</dbReference>
<evidence type="ECO:0000259" key="4">
    <source>
        <dbReference type="PROSITE" id="PS50893"/>
    </source>
</evidence>
<dbReference type="Gene3D" id="3.40.50.300">
    <property type="entry name" value="P-loop containing nucleotide triphosphate hydrolases"/>
    <property type="match status" value="1"/>
</dbReference>
<keyword evidence="1" id="KW-0813">Transport</keyword>
<comment type="caution">
    <text evidence="5">The sequence shown here is derived from an EMBL/GenBank/DDBJ whole genome shotgun (WGS) entry which is preliminary data.</text>
</comment>
<dbReference type="GO" id="GO:0005524">
    <property type="term" value="F:ATP binding"/>
    <property type="evidence" value="ECO:0007669"/>
    <property type="project" value="UniProtKB-KW"/>
</dbReference>
<sequence>MPNLAITNLTKIYNAQSKNPQLVFDNFSLEIKSNIIVAVVGVNGCGKTTLLNCLADLIPFELGRIKIDDKDNQNTKIGFVFQNYRESLLPWLKNIDNVACTLEQSTLSKLEKHVYIKNWAVERNIVLPWGSYPYQCSGGQQQLLALVREFINQPKLLLMDEPFTALDYEKRLAWRQQLELLWQKCPTTIILVSHDIEEAIYLADEVIVLGNQPTKIFGHYTIDLPRPRVPVLLQSEKFSELYRKVSQSFLQTIPVL</sequence>